<evidence type="ECO:0000313" key="3">
    <source>
        <dbReference type="Proteomes" id="UP000011687"/>
    </source>
</evidence>
<dbReference type="Pfam" id="PF21818">
    <property type="entry name" value="DUF6884"/>
    <property type="match status" value="1"/>
</dbReference>
<dbReference type="Proteomes" id="UP000011687">
    <property type="component" value="Unassembled WGS sequence"/>
</dbReference>
<evidence type="ECO:0000313" key="2">
    <source>
        <dbReference type="EMBL" id="EMA24877.1"/>
    </source>
</evidence>
<reference evidence="2 3" key="1">
    <citation type="journal article" date="2014" name="PLoS Genet.">
        <title>Phylogenetically driven sequencing of extremely halophilic archaea reveals strategies for static and dynamic osmo-response.</title>
        <authorList>
            <person name="Becker E.A."/>
            <person name="Seitzer P.M."/>
            <person name="Tritt A."/>
            <person name="Larsen D."/>
            <person name="Krusor M."/>
            <person name="Yao A.I."/>
            <person name="Wu D."/>
            <person name="Madern D."/>
            <person name="Eisen J.A."/>
            <person name="Darling A.E."/>
            <person name="Facciotti M.T."/>
        </authorList>
    </citation>
    <scope>NUCLEOTIDE SEQUENCE [LARGE SCALE GENOMIC DNA]</scope>
    <source>
        <strain evidence="2 3">ATCC 33799</strain>
    </source>
</reference>
<proteinExistence type="predicted"/>
<gene>
    <name evidence="2" type="ORF">C435_03253</name>
</gene>
<accession>M0KU87</accession>
<dbReference type="EMBL" id="AOLS01000016">
    <property type="protein sequence ID" value="EMA24877.1"/>
    <property type="molecule type" value="Genomic_DNA"/>
</dbReference>
<sequence length="166" mass="18278">MKTHYALVQCGEAKASGSVPAKEKYTSSYSRKKVEFADAFCEEMWILSAKFGVIPGEQLVPDYNVTPDDHSKVERAHWIASIEQSLRQCVWPGNGVLWVLVASNYLDVDDGTGRTVADAIEAGTPPHLDARFPFNQTSGIGYQMGWVSDCISGNAPKMPAELCKEY</sequence>
<dbReference type="AlphaFoldDB" id="M0KU87"/>
<protein>
    <recommendedName>
        <fullName evidence="1">DUF6884 domain-containing protein</fullName>
    </recommendedName>
</protein>
<comment type="caution">
    <text evidence="2">The sequence shown here is derived from an EMBL/GenBank/DDBJ whole genome shotgun (WGS) entry which is preliminary data.</text>
</comment>
<dbReference type="InterPro" id="IPR049251">
    <property type="entry name" value="DUF6884"/>
</dbReference>
<feature type="domain" description="DUF6884" evidence="1">
    <location>
        <begin position="6"/>
        <end position="113"/>
    </location>
</feature>
<evidence type="ECO:0000259" key="1">
    <source>
        <dbReference type="Pfam" id="PF21818"/>
    </source>
</evidence>
<keyword evidence="3" id="KW-1185">Reference proteome</keyword>
<dbReference type="RefSeq" id="WP_007188067.1">
    <property type="nucleotide sequence ID" value="NZ_AOLS01000016.1"/>
</dbReference>
<name>M0KU87_9EURY</name>
<organism evidence="2 3">
    <name type="scientific">Haloarcula marismortui ATCC 33799</name>
    <dbReference type="NCBI Taxonomy" id="662475"/>
    <lineage>
        <taxon>Archaea</taxon>
        <taxon>Methanobacteriati</taxon>
        <taxon>Methanobacteriota</taxon>
        <taxon>Stenosarchaea group</taxon>
        <taxon>Halobacteria</taxon>
        <taxon>Halobacteriales</taxon>
        <taxon>Haloarculaceae</taxon>
        <taxon>Haloarcula</taxon>
    </lineage>
</organism>